<sequence length="226" mass="23861">MTLASSAAHRRAAARAPGAAPAPMQVGGILRAEQDRFWVDPGPGAEAVPLLRAASCLLVPRPGDTVGWIAAPADRPAGAAAGWIVFVLAHAPAAAPVPAVLRFEGDMRLEVAGRWRAETAALQVQAAEAALQLGEVRVGFRTLRAVGQLLQSTVNSTRWVGEEFCAVVQRWFQQGQSHHRHTEGLDQVQAGTLQLQAETLARIEAPTVLTDGAGLVKTRGAQIHFG</sequence>
<comment type="caution">
    <text evidence="1">The sequence shown here is derived from an EMBL/GenBank/DDBJ whole genome shotgun (WGS) entry which is preliminary data.</text>
</comment>
<gene>
    <name evidence="1" type="ORF">NS331_05555</name>
</gene>
<proteinExistence type="predicted"/>
<accession>A0A147H565</accession>
<dbReference type="OrthoDB" id="8846644at2"/>
<organism evidence="1 2">
    <name type="scientific">Pseudacidovorax intermedius</name>
    <dbReference type="NCBI Taxonomy" id="433924"/>
    <lineage>
        <taxon>Bacteria</taxon>
        <taxon>Pseudomonadati</taxon>
        <taxon>Pseudomonadota</taxon>
        <taxon>Betaproteobacteria</taxon>
        <taxon>Burkholderiales</taxon>
        <taxon>Comamonadaceae</taxon>
        <taxon>Pseudacidovorax</taxon>
    </lineage>
</organism>
<evidence type="ECO:0000313" key="2">
    <source>
        <dbReference type="Proteomes" id="UP000072741"/>
    </source>
</evidence>
<keyword evidence="2" id="KW-1185">Reference proteome</keyword>
<reference evidence="1 2" key="1">
    <citation type="journal article" date="2016" name="Front. Microbiol.">
        <title>Genomic Resource of Rice Seed Associated Bacteria.</title>
        <authorList>
            <person name="Midha S."/>
            <person name="Bansal K."/>
            <person name="Sharma S."/>
            <person name="Kumar N."/>
            <person name="Patil P.P."/>
            <person name="Chaudhry V."/>
            <person name="Patil P.B."/>
        </authorList>
    </citation>
    <scope>NUCLEOTIDE SEQUENCE [LARGE SCALE GENOMIC DNA]</scope>
    <source>
        <strain evidence="1 2">NS331</strain>
    </source>
</reference>
<dbReference type="AlphaFoldDB" id="A0A147H565"/>
<dbReference type="RefSeq" id="WP_058641011.1">
    <property type="nucleotide sequence ID" value="NZ_LDSL01000037.1"/>
</dbReference>
<protein>
    <recommendedName>
        <fullName evidence="3">DUF3540 domain-containing protein</fullName>
    </recommendedName>
</protein>
<evidence type="ECO:0008006" key="3">
    <source>
        <dbReference type="Google" id="ProtNLM"/>
    </source>
</evidence>
<dbReference type="Proteomes" id="UP000072741">
    <property type="component" value="Unassembled WGS sequence"/>
</dbReference>
<dbReference type="Pfam" id="PF12059">
    <property type="entry name" value="DUF3540"/>
    <property type="match status" value="1"/>
</dbReference>
<evidence type="ECO:0000313" key="1">
    <source>
        <dbReference type="EMBL" id="KTT24995.1"/>
    </source>
</evidence>
<name>A0A147H565_9BURK</name>
<dbReference type="InterPro" id="IPR021927">
    <property type="entry name" value="DUF3540"/>
</dbReference>
<dbReference type="EMBL" id="LDSL01000037">
    <property type="protein sequence ID" value="KTT24995.1"/>
    <property type="molecule type" value="Genomic_DNA"/>
</dbReference>